<evidence type="ECO:0000313" key="2">
    <source>
        <dbReference type="EMBL" id="KAH3786212.1"/>
    </source>
</evidence>
<reference evidence="2" key="2">
    <citation type="submission" date="2020-11" db="EMBL/GenBank/DDBJ databases">
        <authorList>
            <person name="McCartney M.A."/>
            <person name="Auch B."/>
            <person name="Kono T."/>
            <person name="Mallez S."/>
            <person name="Becker A."/>
            <person name="Gohl D.M."/>
            <person name="Silverstein K.A.T."/>
            <person name="Koren S."/>
            <person name="Bechman K.B."/>
            <person name="Herman A."/>
            <person name="Abrahante J.E."/>
            <person name="Garbe J."/>
        </authorList>
    </citation>
    <scope>NUCLEOTIDE SEQUENCE</scope>
    <source>
        <strain evidence="2">Duluth1</strain>
        <tissue evidence="2">Whole animal</tissue>
    </source>
</reference>
<gene>
    <name evidence="2" type="ORF">DPMN_164317</name>
</gene>
<keyword evidence="3" id="KW-1185">Reference proteome</keyword>
<sequence>MRGSVYHDIADLDVNSSEYDAISDVTGSNLQSNKALSPIPGASSSMDGGYITPMTANRSRNVSLKTKDKPLRQTDDTWYITPVTRELSVDIHAALKTKDKSLRRASFPLYKTTGTVDLCMHKYSTL</sequence>
<dbReference type="EMBL" id="JAIWYP010000008">
    <property type="protein sequence ID" value="KAH3786212.1"/>
    <property type="molecule type" value="Genomic_DNA"/>
</dbReference>
<accession>A0A9D4EYH4</accession>
<dbReference type="Proteomes" id="UP000828390">
    <property type="component" value="Unassembled WGS sequence"/>
</dbReference>
<evidence type="ECO:0000256" key="1">
    <source>
        <dbReference type="SAM" id="MobiDB-lite"/>
    </source>
</evidence>
<reference evidence="2" key="1">
    <citation type="journal article" date="2019" name="bioRxiv">
        <title>The Genome of the Zebra Mussel, Dreissena polymorpha: A Resource for Invasive Species Research.</title>
        <authorList>
            <person name="McCartney M.A."/>
            <person name="Auch B."/>
            <person name="Kono T."/>
            <person name="Mallez S."/>
            <person name="Zhang Y."/>
            <person name="Obille A."/>
            <person name="Becker A."/>
            <person name="Abrahante J.E."/>
            <person name="Garbe J."/>
            <person name="Badalamenti J.P."/>
            <person name="Herman A."/>
            <person name="Mangelson H."/>
            <person name="Liachko I."/>
            <person name="Sullivan S."/>
            <person name="Sone E.D."/>
            <person name="Koren S."/>
            <person name="Silverstein K.A.T."/>
            <person name="Beckman K.B."/>
            <person name="Gohl D.M."/>
        </authorList>
    </citation>
    <scope>NUCLEOTIDE SEQUENCE</scope>
    <source>
        <strain evidence="2">Duluth1</strain>
        <tissue evidence="2">Whole animal</tissue>
    </source>
</reference>
<protein>
    <submittedName>
        <fullName evidence="2">Uncharacterized protein</fullName>
    </submittedName>
</protein>
<dbReference type="AlphaFoldDB" id="A0A9D4EYH4"/>
<evidence type="ECO:0000313" key="3">
    <source>
        <dbReference type="Proteomes" id="UP000828390"/>
    </source>
</evidence>
<organism evidence="2 3">
    <name type="scientific">Dreissena polymorpha</name>
    <name type="common">Zebra mussel</name>
    <name type="synonym">Mytilus polymorpha</name>
    <dbReference type="NCBI Taxonomy" id="45954"/>
    <lineage>
        <taxon>Eukaryota</taxon>
        <taxon>Metazoa</taxon>
        <taxon>Spiralia</taxon>
        <taxon>Lophotrochozoa</taxon>
        <taxon>Mollusca</taxon>
        <taxon>Bivalvia</taxon>
        <taxon>Autobranchia</taxon>
        <taxon>Heteroconchia</taxon>
        <taxon>Euheterodonta</taxon>
        <taxon>Imparidentia</taxon>
        <taxon>Neoheterodontei</taxon>
        <taxon>Myida</taxon>
        <taxon>Dreissenoidea</taxon>
        <taxon>Dreissenidae</taxon>
        <taxon>Dreissena</taxon>
    </lineage>
</organism>
<feature type="region of interest" description="Disordered" evidence="1">
    <location>
        <begin position="30"/>
        <end position="50"/>
    </location>
</feature>
<comment type="caution">
    <text evidence="2">The sequence shown here is derived from an EMBL/GenBank/DDBJ whole genome shotgun (WGS) entry which is preliminary data.</text>
</comment>
<proteinExistence type="predicted"/>
<name>A0A9D4EYH4_DREPO</name>